<feature type="region of interest" description="Disordered" evidence="1">
    <location>
        <begin position="53"/>
        <end position="75"/>
    </location>
</feature>
<protein>
    <submittedName>
        <fullName evidence="2">Uncharacterized protein</fullName>
    </submittedName>
</protein>
<reference evidence="2 3" key="1">
    <citation type="submission" date="2021-06" db="EMBL/GenBank/DDBJ databases">
        <title>Caerostris extrusa draft genome.</title>
        <authorList>
            <person name="Kono N."/>
            <person name="Arakawa K."/>
        </authorList>
    </citation>
    <scope>NUCLEOTIDE SEQUENCE [LARGE SCALE GENOMIC DNA]</scope>
</reference>
<evidence type="ECO:0000256" key="1">
    <source>
        <dbReference type="SAM" id="MobiDB-lite"/>
    </source>
</evidence>
<evidence type="ECO:0000313" key="2">
    <source>
        <dbReference type="EMBL" id="GIY86068.1"/>
    </source>
</evidence>
<proteinExistence type="predicted"/>
<gene>
    <name evidence="2" type="ORF">CEXT_212301</name>
</gene>
<organism evidence="2 3">
    <name type="scientific">Caerostris extrusa</name>
    <name type="common">Bark spider</name>
    <name type="synonym">Caerostris bankana</name>
    <dbReference type="NCBI Taxonomy" id="172846"/>
    <lineage>
        <taxon>Eukaryota</taxon>
        <taxon>Metazoa</taxon>
        <taxon>Ecdysozoa</taxon>
        <taxon>Arthropoda</taxon>
        <taxon>Chelicerata</taxon>
        <taxon>Arachnida</taxon>
        <taxon>Araneae</taxon>
        <taxon>Araneomorphae</taxon>
        <taxon>Entelegynae</taxon>
        <taxon>Araneoidea</taxon>
        <taxon>Araneidae</taxon>
        <taxon>Caerostris</taxon>
    </lineage>
</organism>
<dbReference type="Proteomes" id="UP001054945">
    <property type="component" value="Unassembled WGS sequence"/>
</dbReference>
<name>A0AAV4WUQ3_CAEEX</name>
<keyword evidence="3" id="KW-1185">Reference proteome</keyword>
<dbReference type="EMBL" id="BPLR01016734">
    <property type="protein sequence ID" value="GIY86068.1"/>
    <property type="molecule type" value="Genomic_DNA"/>
</dbReference>
<accession>A0AAV4WUQ3</accession>
<sequence length="75" mass="8477">MKVNDRRGKKVKVGERTVYNHFEMRIWPAGLSSLCCRRQVLRNTHANEALLEKPSLGYQGSLPKGHTNSLGTRPS</sequence>
<evidence type="ECO:0000313" key="3">
    <source>
        <dbReference type="Proteomes" id="UP001054945"/>
    </source>
</evidence>
<feature type="compositionally biased region" description="Polar residues" evidence="1">
    <location>
        <begin position="66"/>
        <end position="75"/>
    </location>
</feature>
<dbReference type="AlphaFoldDB" id="A0AAV4WUQ3"/>
<comment type="caution">
    <text evidence="2">The sequence shown here is derived from an EMBL/GenBank/DDBJ whole genome shotgun (WGS) entry which is preliminary data.</text>
</comment>